<keyword evidence="5" id="KW-0997">Cell inner membrane</keyword>
<feature type="transmembrane region" description="Helical" evidence="9">
    <location>
        <begin position="257"/>
        <end position="276"/>
    </location>
</feature>
<reference evidence="11 12" key="1">
    <citation type="submission" date="2019-02" db="EMBL/GenBank/DDBJ databases">
        <title>Genomic Encyclopedia of Type Strains, Phase IV (KMG-IV): sequencing the most valuable type-strain genomes for metagenomic binning, comparative biology and taxonomic classification.</title>
        <authorList>
            <person name="Goeker M."/>
        </authorList>
    </citation>
    <scope>NUCLEOTIDE SEQUENCE [LARGE SCALE GENOMIC DNA]</scope>
    <source>
        <strain evidence="11 12">DSM 29486</strain>
    </source>
</reference>
<organism evidence="11 12">
    <name type="scientific">Cuneatibacter caecimuris</name>
    <dbReference type="NCBI Taxonomy" id="1796618"/>
    <lineage>
        <taxon>Bacteria</taxon>
        <taxon>Bacillati</taxon>
        <taxon>Bacillota</taxon>
        <taxon>Clostridia</taxon>
        <taxon>Lachnospirales</taxon>
        <taxon>Lachnospiraceae</taxon>
        <taxon>Cuneatibacter</taxon>
    </lineage>
</organism>
<sequence length="452" mass="51194">MKLTKKGLQKGCLAVLGAYLLFCVLFLLIARDQIDFGGMTQKTFAEGEVQGAGTAGDQIFSVPAGADYLDQIQLTFVKTGRQKQEEQDVRVTVTDLQENRVLLEKKESLDKGDDGKTYTLHIRERLDGQGGEYLVHVEPERVEQEEAYHVINTGYRSYSSLRFVYLPVLAAVLALMVLYMFRMVRCLESGKKCLGTYFVMTLCRYKFLIEQLVSRDFKTKYKRSVLGVFWSFLNPLLMMIVQYAVFSKLMRFTVENYIAYLLIGIVLFNGFSDCTNQSMRAIVGNAGLITKVYVPKYIYPVTKVLSAGINILLSMIPLLLVSVCTGLAPSAAWLMLPFGLVTMMLFIIGMGFILSSLMVFFRDIEFLWGVLTTAWMYATPIIYPISILPDFMQKLMIFNPLYHYINFFRTVVIDMQSPEPKAYAVCLGIAVAVCLAGIAVFRKTQDKFVLYI</sequence>
<feature type="transmembrane region" description="Helical" evidence="9">
    <location>
        <begin position="225"/>
        <end position="245"/>
    </location>
</feature>
<feature type="transmembrane region" description="Helical" evidence="9">
    <location>
        <begin position="163"/>
        <end position="181"/>
    </location>
</feature>
<evidence type="ECO:0000256" key="8">
    <source>
        <dbReference type="ARBA" id="ARBA00023136"/>
    </source>
</evidence>
<evidence type="ECO:0000256" key="5">
    <source>
        <dbReference type="ARBA" id="ARBA00022519"/>
    </source>
</evidence>
<feature type="transmembrane region" description="Helical" evidence="9">
    <location>
        <begin position="422"/>
        <end position="441"/>
    </location>
</feature>
<dbReference type="Proteomes" id="UP000292927">
    <property type="component" value="Unassembled WGS sequence"/>
</dbReference>
<dbReference type="InterPro" id="IPR000412">
    <property type="entry name" value="ABC_2_transport"/>
</dbReference>
<comment type="subcellular location">
    <subcellularLocation>
        <location evidence="1">Cell inner membrane</location>
        <topology evidence="1">Multi-pass membrane protein</topology>
    </subcellularLocation>
    <subcellularLocation>
        <location evidence="9">Cell membrane</location>
        <topology evidence="9">Multi-pass membrane protein</topology>
    </subcellularLocation>
</comment>
<feature type="transmembrane region" description="Helical" evidence="9">
    <location>
        <begin position="12"/>
        <end position="30"/>
    </location>
</feature>
<evidence type="ECO:0000256" key="4">
    <source>
        <dbReference type="ARBA" id="ARBA00022475"/>
    </source>
</evidence>
<protein>
    <recommendedName>
        <fullName evidence="9">Transport permease protein</fullName>
    </recommendedName>
</protein>
<feature type="transmembrane region" description="Helical" evidence="9">
    <location>
        <begin position="366"/>
        <end position="386"/>
    </location>
</feature>
<dbReference type="PANTHER" id="PTHR30413">
    <property type="entry name" value="INNER MEMBRANE TRANSPORT PERMEASE"/>
    <property type="match status" value="1"/>
</dbReference>
<name>A0A4Q7P026_9FIRM</name>
<evidence type="ECO:0000256" key="2">
    <source>
        <dbReference type="ARBA" id="ARBA00007783"/>
    </source>
</evidence>
<keyword evidence="8 9" id="KW-0472">Membrane</keyword>
<evidence type="ECO:0000256" key="1">
    <source>
        <dbReference type="ARBA" id="ARBA00004429"/>
    </source>
</evidence>
<keyword evidence="6 9" id="KW-0812">Transmembrane</keyword>
<dbReference type="PRINTS" id="PR00164">
    <property type="entry name" value="ABC2TRNSPORT"/>
</dbReference>
<keyword evidence="3 9" id="KW-0813">Transport</keyword>
<dbReference type="GO" id="GO:0015920">
    <property type="term" value="P:lipopolysaccharide transport"/>
    <property type="evidence" value="ECO:0007669"/>
    <property type="project" value="TreeGrafter"/>
</dbReference>
<feature type="domain" description="ABC transmembrane type-2" evidence="10">
    <location>
        <begin position="226"/>
        <end position="444"/>
    </location>
</feature>
<dbReference type="RefSeq" id="WP_207220617.1">
    <property type="nucleotide sequence ID" value="NZ_SGXF01000008.1"/>
</dbReference>
<gene>
    <name evidence="11" type="ORF">EV209_2965</name>
</gene>
<keyword evidence="4 9" id="KW-1003">Cell membrane</keyword>
<keyword evidence="12" id="KW-1185">Reference proteome</keyword>
<evidence type="ECO:0000259" key="10">
    <source>
        <dbReference type="PROSITE" id="PS51012"/>
    </source>
</evidence>
<feature type="transmembrane region" description="Helical" evidence="9">
    <location>
        <begin position="332"/>
        <end position="354"/>
    </location>
</feature>
<dbReference type="GO" id="GO:0043190">
    <property type="term" value="C:ATP-binding cassette (ABC) transporter complex"/>
    <property type="evidence" value="ECO:0007669"/>
    <property type="project" value="InterPro"/>
</dbReference>
<keyword evidence="7 9" id="KW-1133">Transmembrane helix</keyword>
<dbReference type="InterPro" id="IPR047817">
    <property type="entry name" value="ABC2_TM_bact-type"/>
</dbReference>
<comment type="similarity">
    <text evidence="2 9">Belongs to the ABC-2 integral membrane protein family.</text>
</comment>
<evidence type="ECO:0000313" key="12">
    <source>
        <dbReference type="Proteomes" id="UP000292927"/>
    </source>
</evidence>
<dbReference type="Pfam" id="PF01061">
    <property type="entry name" value="ABC2_membrane"/>
    <property type="match status" value="1"/>
</dbReference>
<evidence type="ECO:0000256" key="9">
    <source>
        <dbReference type="RuleBase" id="RU361157"/>
    </source>
</evidence>
<accession>A0A4Q7P026</accession>
<dbReference type="EMBL" id="SGXF01000008">
    <property type="protein sequence ID" value="RZS92670.1"/>
    <property type="molecule type" value="Genomic_DNA"/>
</dbReference>
<evidence type="ECO:0000256" key="7">
    <source>
        <dbReference type="ARBA" id="ARBA00022989"/>
    </source>
</evidence>
<feature type="transmembrane region" description="Helical" evidence="9">
    <location>
        <begin position="297"/>
        <end position="320"/>
    </location>
</feature>
<dbReference type="InterPro" id="IPR013525">
    <property type="entry name" value="ABC2_TM"/>
</dbReference>
<comment type="caution">
    <text evidence="11">The sequence shown here is derived from an EMBL/GenBank/DDBJ whole genome shotgun (WGS) entry which is preliminary data.</text>
</comment>
<dbReference type="AlphaFoldDB" id="A0A4Q7P026"/>
<dbReference type="PROSITE" id="PS51012">
    <property type="entry name" value="ABC_TM2"/>
    <property type="match status" value="1"/>
</dbReference>
<evidence type="ECO:0000256" key="6">
    <source>
        <dbReference type="ARBA" id="ARBA00022692"/>
    </source>
</evidence>
<dbReference type="GO" id="GO:0140359">
    <property type="term" value="F:ABC-type transporter activity"/>
    <property type="evidence" value="ECO:0007669"/>
    <property type="project" value="InterPro"/>
</dbReference>
<dbReference type="PANTHER" id="PTHR30413:SF8">
    <property type="entry name" value="TRANSPORT PERMEASE PROTEIN"/>
    <property type="match status" value="1"/>
</dbReference>
<evidence type="ECO:0000256" key="3">
    <source>
        <dbReference type="ARBA" id="ARBA00022448"/>
    </source>
</evidence>
<proteinExistence type="inferred from homology"/>
<evidence type="ECO:0000313" key="11">
    <source>
        <dbReference type="EMBL" id="RZS92670.1"/>
    </source>
</evidence>